<feature type="compositionally biased region" description="Basic and acidic residues" evidence="1">
    <location>
        <begin position="31"/>
        <end position="42"/>
    </location>
</feature>
<keyword evidence="3" id="KW-1185">Reference proteome</keyword>
<dbReference type="RefSeq" id="XP_025464215.1">
    <property type="nucleotide sequence ID" value="XM_025613433.1"/>
</dbReference>
<name>A0A317VTX2_9EURO</name>
<sequence length="131" mass="14721">MANAHALPPVTPLELHGRGLLLTRQSPARRGRADEEKDEKEPGASGESTVFGTDNGKQHDRDKYKSNRTHGYIRMIPCKSVWKRPDREKIEKKRREKGGKETATGRYRMNSLTDGLIGPAHAFHKGAYSNI</sequence>
<evidence type="ECO:0000313" key="3">
    <source>
        <dbReference type="Proteomes" id="UP000246702"/>
    </source>
</evidence>
<feature type="region of interest" description="Disordered" evidence="1">
    <location>
        <begin position="84"/>
        <end position="118"/>
    </location>
</feature>
<comment type="caution">
    <text evidence="2">The sequence shown here is derived from an EMBL/GenBank/DDBJ whole genome shotgun (WGS) entry which is preliminary data.</text>
</comment>
<proteinExistence type="predicted"/>
<dbReference type="GeneID" id="37115576"/>
<evidence type="ECO:0000256" key="1">
    <source>
        <dbReference type="SAM" id="MobiDB-lite"/>
    </source>
</evidence>
<accession>A0A317VTX2</accession>
<dbReference type="Proteomes" id="UP000246702">
    <property type="component" value="Unassembled WGS sequence"/>
</dbReference>
<feature type="compositionally biased region" description="Basic and acidic residues" evidence="1">
    <location>
        <begin position="84"/>
        <end position="93"/>
    </location>
</feature>
<organism evidence="2 3">
    <name type="scientific">Aspergillus sclerotioniger CBS 115572</name>
    <dbReference type="NCBI Taxonomy" id="1450535"/>
    <lineage>
        <taxon>Eukaryota</taxon>
        <taxon>Fungi</taxon>
        <taxon>Dikarya</taxon>
        <taxon>Ascomycota</taxon>
        <taxon>Pezizomycotina</taxon>
        <taxon>Eurotiomycetes</taxon>
        <taxon>Eurotiomycetidae</taxon>
        <taxon>Eurotiales</taxon>
        <taxon>Aspergillaceae</taxon>
        <taxon>Aspergillus</taxon>
        <taxon>Aspergillus subgen. Circumdati</taxon>
    </lineage>
</organism>
<reference evidence="2 3" key="1">
    <citation type="submission" date="2016-12" db="EMBL/GenBank/DDBJ databases">
        <title>The genomes of Aspergillus section Nigri reveals drivers in fungal speciation.</title>
        <authorList>
            <consortium name="DOE Joint Genome Institute"/>
            <person name="Vesth T.C."/>
            <person name="Nybo J."/>
            <person name="Theobald S."/>
            <person name="Brandl J."/>
            <person name="Frisvad J.C."/>
            <person name="Nielsen K.F."/>
            <person name="Lyhne E.K."/>
            <person name="Kogle M.E."/>
            <person name="Kuo A."/>
            <person name="Riley R."/>
            <person name="Clum A."/>
            <person name="Nolan M."/>
            <person name="Lipzen A."/>
            <person name="Salamov A."/>
            <person name="Henrissat B."/>
            <person name="Wiebenga A."/>
            <person name="De Vries R.P."/>
            <person name="Grigoriev I.V."/>
            <person name="Mortensen U.H."/>
            <person name="Andersen M.R."/>
            <person name="Baker S.E."/>
        </authorList>
    </citation>
    <scope>NUCLEOTIDE SEQUENCE [LARGE SCALE GENOMIC DNA]</scope>
    <source>
        <strain evidence="2 3">CBS 115572</strain>
    </source>
</reference>
<feature type="compositionally biased region" description="Basic and acidic residues" evidence="1">
    <location>
        <begin position="56"/>
        <end position="65"/>
    </location>
</feature>
<feature type="region of interest" description="Disordered" evidence="1">
    <location>
        <begin position="1"/>
        <end position="70"/>
    </location>
</feature>
<gene>
    <name evidence="2" type="ORF">BO94DRAFT_549189</name>
</gene>
<dbReference type="AlphaFoldDB" id="A0A317VTX2"/>
<dbReference type="EMBL" id="MSFK01000027">
    <property type="protein sequence ID" value="PWY76402.1"/>
    <property type="molecule type" value="Genomic_DNA"/>
</dbReference>
<protein>
    <submittedName>
        <fullName evidence="2">Uncharacterized protein</fullName>
    </submittedName>
</protein>
<evidence type="ECO:0000313" key="2">
    <source>
        <dbReference type="EMBL" id="PWY76402.1"/>
    </source>
</evidence>